<evidence type="ECO:0008006" key="4">
    <source>
        <dbReference type="Google" id="ProtNLM"/>
    </source>
</evidence>
<dbReference type="InterPro" id="IPR036249">
    <property type="entry name" value="Thioredoxin-like_sf"/>
</dbReference>
<evidence type="ECO:0000256" key="1">
    <source>
        <dbReference type="SAM" id="Phobius"/>
    </source>
</evidence>
<name>A0A2M7R6T5_9BACT</name>
<dbReference type="AlphaFoldDB" id="A0A2M7R6T5"/>
<evidence type="ECO:0000313" key="3">
    <source>
        <dbReference type="Proteomes" id="UP000230767"/>
    </source>
</evidence>
<keyword evidence="1" id="KW-0812">Transmembrane</keyword>
<feature type="transmembrane region" description="Helical" evidence="1">
    <location>
        <begin position="6"/>
        <end position="25"/>
    </location>
</feature>
<keyword evidence="1" id="KW-0472">Membrane</keyword>
<evidence type="ECO:0000313" key="2">
    <source>
        <dbReference type="EMBL" id="PIY89077.1"/>
    </source>
</evidence>
<dbReference type="SUPFAM" id="SSF52833">
    <property type="entry name" value="Thioredoxin-like"/>
    <property type="match status" value="1"/>
</dbReference>
<dbReference type="Gene3D" id="3.40.30.10">
    <property type="entry name" value="Glutaredoxin"/>
    <property type="match status" value="1"/>
</dbReference>
<proteinExistence type="predicted"/>
<sequence>MLNKNLLPISIVIAAAIIGGVLVYTNQGCVPQEKLAGILNSQEIAQKAIDFINQNNMAGENQTASLGEVFDESGLYKFKVKIGENEFDSYVTKDGKLLFPQAGVDLEKEPIAKKENKPLEVPKTDTPDVKLFVMSYCPYGLQAQKGFLPVYNLLKDKAKMGVYFVDYIMHEKKEIDENLRQYCIQKEEKAKYFDYLSCFVKKGKSEECLTQAKIDKDKLTSCVSATDKQYQITEKYNDKNTWLNGNFPKFDVQADLNEKYGVRGSPTFVINDTVVEISRSSEKIKEAVCNAFNSPPEECSQILSEETPLAGFGEGTGASDSGGCE</sequence>
<gene>
    <name evidence="2" type="ORF">COY73_02025</name>
</gene>
<comment type="caution">
    <text evidence="2">The sequence shown here is derived from an EMBL/GenBank/DDBJ whole genome shotgun (WGS) entry which is preliminary data.</text>
</comment>
<organism evidence="2 3">
    <name type="scientific">Candidatus Nealsonbacteria bacterium CG_4_10_14_0_8_um_filter_37_14</name>
    <dbReference type="NCBI Taxonomy" id="1974684"/>
    <lineage>
        <taxon>Bacteria</taxon>
        <taxon>Candidatus Nealsoniibacteriota</taxon>
    </lineage>
</organism>
<dbReference type="Proteomes" id="UP000230767">
    <property type="component" value="Unassembled WGS sequence"/>
</dbReference>
<reference evidence="3" key="1">
    <citation type="submission" date="2017-09" db="EMBL/GenBank/DDBJ databases">
        <title>Depth-based differentiation of microbial function through sediment-hosted aquifers and enrichment of novel symbionts in the deep terrestrial subsurface.</title>
        <authorList>
            <person name="Probst A.J."/>
            <person name="Ladd B."/>
            <person name="Jarett J.K."/>
            <person name="Geller-Mcgrath D.E."/>
            <person name="Sieber C.M.K."/>
            <person name="Emerson J.B."/>
            <person name="Anantharaman K."/>
            <person name="Thomas B.C."/>
            <person name="Malmstrom R."/>
            <person name="Stieglmeier M."/>
            <person name="Klingl A."/>
            <person name="Woyke T."/>
            <person name="Ryan C.M."/>
            <person name="Banfield J.F."/>
        </authorList>
    </citation>
    <scope>NUCLEOTIDE SEQUENCE [LARGE SCALE GENOMIC DNA]</scope>
</reference>
<keyword evidence="1" id="KW-1133">Transmembrane helix</keyword>
<accession>A0A2M7R6T5</accession>
<dbReference type="EMBL" id="PFLW01000051">
    <property type="protein sequence ID" value="PIY89077.1"/>
    <property type="molecule type" value="Genomic_DNA"/>
</dbReference>
<protein>
    <recommendedName>
        <fullName evidence="4">Thioredoxin-like fold domain-containing protein</fullName>
    </recommendedName>
</protein>